<comment type="caution">
    <text evidence="2">The sequence shown here is derived from an EMBL/GenBank/DDBJ whole genome shotgun (WGS) entry which is preliminary data.</text>
</comment>
<dbReference type="AlphaFoldDB" id="A0A1V4BX99"/>
<evidence type="ECO:0000256" key="1">
    <source>
        <dbReference type="SAM" id="MobiDB-lite"/>
    </source>
</evidence>
<dbReference type="Proteomes" id="UP000189835">
    <property type="component" value="Unassembled WGS sequence"/>
</dbReference>
<feature type="region of interest" description="Disordered" evidence="1">
    <location>
        <begin position="1"/>
        <end position="30"/>
    </location>
</feature>
<protein>
    <recommendedName>
        <fullName evidence="4">Type II toxin-antitoxin system HicA family toxin</fullName>
    </recommendedName>
</protein>
<reference evidence="2 3" key="1">
    <citation type="submission" date="2017-02" db="EMBL/GenBank/DDBJ databases">
        <title>Genome sequence of Microcystis aeruginosa KW.</title>
        <authorList>
            <person name="Oh H.-M."/>
            <person name="Ahn C.-Y."/>
            <person name="Jeong H."/>
            <person name="Srivastava A."/>
            <person name="Lee H.-G."/>
            <person name="Kang S.-R."/>
        </authorList>
    </citation>
    <scope>NUCLEOTIDE SEQUENCE [LARGE SCALE GENOMIC DNA]</scope>
    <source>
        <strain evidence="2 3">KW</strain>
    </source>
</reference>
<accession>A0A1V4BX99</accession>
<proteinExistence type="predicted"/>
<organism evidence="2 3">
    <name type="scientific">Microcystis aeruginosa KW</name>
    <dbReference type="NCBI Taxonomy" id="1960155"/>
    <lineage>
        <taxon>Bacteria</taxon>
        <taxon>Bacillati</taxon>
        <taxon>Cyanobacteriota</taxon>
        <taxon>Cyanophyceae</taxon>
        <taxon>Oscillatoriophycideae</taxon>
        <taxon>Chroococcales</taxon>
        <taxon>Microcystaceae</taxon>
        <taxon>Microcystis</taxon>
    </lineage>
</organism>
<evidence type="ECO:0000313" key="3">
    <source>
        <dbReference type="Proteomes" id="UP000189835"/>
    </source>
</evidence>
<gene>
    <name evidence="2" type="ORF">B1L04_07000</name>
</gene>
<evidence type="ECO:0008006" key="4">
    <source>
        <dbReference type="Google" id="ProtNLM"/>
    </source>
</evidence>
<evidence type="ECO:0000313" key="2">
    <source>
        <dbReference type="EMBL" id="OPF19121.1"/>
    </source>
</evidence>
<name>A0A1V4BX99_MICAE</name>
<feature type="compositionally biased region" description="Pro residues" evidence="1">
    <location>
        <begin position="1"/>
        <end position="17"/>
    </location>
</feature>
<sequence>MGKTPHPTPHTPHPTPCPHEKLFQQPLGNSDANIPFEQLCQLLRKLGFDQRIGGSHHIFTKEGVE</sequence>
<dbReference type="EMBL" id="MVGR01000003">
    <property type="protein sequence ID" value="OPF19121.1"/>
    <property type="molecule type" value="Genomic_DNA"/>
</dbReference>